<dbReference type="SMART" id="SM00256">
    <property type="entry name" value="FBOX"/>
    <property type="match status" value="1"/>
</dbReference>
<dbReference type="RefSeq" id="XP_066666445.1">
    <property type="nucleotide sequence ID" value="XM_066814483.1"/>
</dbReference>
<dbReference type="Pfam" id="PF12937">
    <property type="entry name" value="F-box-like"/>
    <property type="match status" value="1"/>
</dbReference>
<evidence type="ECO:0000313" key="5">
    <source>
        <dbReference type="Proteomes" id="UP001433268"/>
    </source>
</evidence>
<proteinExistence type="predicted"/>
<dbReference type="InterPro" id="IPR045048">
    <property type="entry name" value="FBXO31/39"/>
</dbReference>
<accession>A0ABR1VW66</accession>
<feature type="domain" description="F-box" evidence="3">
    <location>
        <begin position="79"/>
        <end position="125"/>
    </location>
</feature>
<comment type="caution">
    <text evidence="4">The sequence shown here is derived from an EMBL/GenBank/DDBJ whole genome shotgun (WGS) entry which is preliminary data.</text>
</comment>
<dbReference type="EMBL" id="JAQQWN010000007">
    <property type="protein sequence ID" value="KAK8075505.1"/>
    <property type="molecule type" value="Genomic_DNA"/>
</dbReference>
<organism evidence="4 5">
    <name type="scientific">Apiospora hydei</name>
    <dbReference type="NCBI Taxonomy" id="1337664"/>
    <lineage>
        <taxon>Eukaryota</taxon>
        <taxon>Fungi</taxon>
        <taxon>Dikarya</taxon>
        <taxon>Ascomycota</taxon>
        <taxon>Pezizomycotina</taxon>
        <taxon>Sordariomycetes</taxon>
        <taxon>Xylariomycetidae</taxon>
        <taxon>Amphisphaeriales</taxon>
        <taxon>Apiosporaceae</taxon>
        <taxon>Apiospora</taxon>
    </lineage>
</organism>
<dbReference type="SUPFAM" id="SSF81383">
    <property type="entry name" value="F-box domain"/>
    <property type="match status" value="1"/>
</dbReference>
<comment type="pathway">
    <text evidence="1">Protein modification; protein ubiquitination.</text>
</comment>
<sequence>MSTATDTTDANAGRRGLITGSRYAGINPEYEDSVSAVKDASDNGLRYPANNHNSALDDVATQEPTMPDAVLAPESNPGSGDVLQLPPELIDAILSYLSPVELAVATQVCRKFHQHADTDVHWQRHVQANVPGNTITSPYPFESFRELYICHDPYWFIPRNKVWFSDRGLPGQMIVVQYDQRRGVIEGYQIIAISNKDDNEAWIADSDVFIHHFDPKVRLHRDKPVIKFSPLGRVNLVRSESGSSSFAPKHQFFSEQQMHMNHGSDPRLSNIILAKDLTEDMLRDVMVEDWPYGFVWPPPTIPASRRVHGQASGIMPIQTYRPCRSSPSIWKPSARSEISEQCFRLRQWMEMGPPTLGVHLGEELVTYSTIDPALYTPTKERPWRGIWVGDYSGHGCEFLLLNQPDEEETNTPLERIEGETDAQYEERFLKERVYKGRLEAIKLTGDPNVPRGEYTFIAKDLGEAGFVDIAQEHPFEGARVVQSTGHIAHTGFYNDKYMESQLILISHNRLAQFWVDFGHISFFERVDVDSFLKP</sequence>
<keyword evidence="5" id="KW-1185">Reference proteome</keyword>
<reference evidence="4 5" key="1">
    <citation type="submission" date="2023-01" db="EMBL/GenBank/DDBJ databases">
        <title>Analysis of 21 Apiospora genomes using comparative genomics revels a genus with tremendous synthesis potential of carbohydrate active enzymes and secondary metabolites.</title>
        <authorList>
            <person name="Sorensen T."/>
        </authorList>
    </citation>
    <scope>NUCLEOTIDE SEQUENCE [LARGE SCALE GENOMIC DNA]</scope>
    <source>
        <strain evidence="4 5">CBS 114990</strain>
    </source>
</reference>
<evidence type="ECO:0000256" key="2">
    <source>
        <dbReference type="ARBA" id="ARBA00022786"/>
    </source>
</evidence>
<dbReference type="InterPro" id="IPR036047">
    <property type="entry name" value="F-box-like_dom_sf"/>
</dbReference>
<dbReference type="PANTHER" id="PTHR10706:SF130">
    <property type="entry name" value="F-BOX ONLY PROTEIN 31"/>
    <property type="match status" value="1"/>
</dbReference>
<keyword evidence="2" id="KW-0833">Ubl conjugation pathway</keyword>
<evidence type="ECO:0000256" key="1">
    <source>
        <dbReference type="ARBA" id="ARBA00004906"/>
    </source>
</evidence>
<evidence type="ECO:0000313" key="4">
    <source>
        <dbReference type="EMBL" id="KAK8075505.1"/>
    </source>
</evidence>
<dbReference type="Gene3D" id="1.20.1280.50">
    <property type="match status" value="1"/>
</dbReference>
<dbReference type="GeneID" id="92047543"/>
<protein>
    <recommendedName>
        <fullName evidence="3">F-box domain-containing protein</fullName>
    </recommendedName>
</protein>
<gene>
    <name evidence="4" type="ORF">PG997_010168</name>
</gene>
<evidence type="ECO:0000259" key="3">
    <source>
        <dbReference type="PROSITE" id="PS50181"/>
    </source>
</evidence>
<name>A0ABR1VW66_9PEZI</name>
<dbReference type="Pfam" id="PF12014">
    <property type="entry name" value="Cyclin_D1_bind"/>
    <property type="match status" value="1"/>
</dbReference>
<dbReference type="PROSITE" id="PS50181">
    <property type="entry name" value="FBOX"/>
    <property type="match status" value="1"/>
</dbReference>
<dbReference type="InterPro" id="IPR001810">
    <property type="entry name" value="F-box_dom"/>
</dbReference>
<dbReference type="Proteomes" id="UP001433268">
    <property type="component" value="Unassembled WGS sequence"/>
</dbReference>
<dbReference type="PANTHER" id="PTHR10706">
    <property type="entry name" value="F-BOX FAMILY PROTEIN"/>
    <property type="match status" value="1"/>
</dbReference>